<dbReference type="Proteomes" id="UP000031014">
    <property type="component" value="Unassembled WGS sequence"/>
</dbReference>
<proteinExistence type="predicted"/>
<evidence type="ECO:0000313" key="3">
    <source>
        <dbReference type="Proteomes" id="UP000031014"/>
    </source>
</evidence>
<gene>
    <name evidence="2" type="ORF">SAMD00020551_4504</name>
</gene>
<dbReference type="AlphaFoldDB" id="A0A0A8X8N8"/>
<evidence type="ECO:0000256" key="1">
    <source>
        <dbReference type="SAM" id="Phobius"/>
    </source>
</evidence>
<dbReference type="Pfam" id="PF11118">
    <property type="entry name" value="DUF2627"/>
    <property type="match status" value="1"/>
</dbReference>
<sequence>MIRIIALIIMLIPGVIAALGVKLMRDMVFGILQAPFPYLWLQFLAGLLFFLAGLGFIAGFILHRDRKRNKVQAFFRIPDSNKKQNRP</sequence>
<dbReference type="InterPro" id="IPR020138">
    <property type="entry name" value="Uncharacterised_YqzF"/>
</dbReference>
<dbReference type="EMBL" id="BASE01000117">
    <property type="protein sequence ID" value="GAM16315.1"/>
    <property type="molecule type" value="Genomic_DNA"/>
</dbReference>
<dbReference type="STRING" id="1321606.SAMD00020551_4504"/>
<organism evidence="2 3">
    <name type="scientific">Mesobacillus selenatarsenatis (strain DSM 18680 / JCM 14380 / FERM P-15431 / SF-1)</name>
    <dbReference type="NCBI Taxonomy" id="1321606"/>
    <lineage>
        <taxon>Bacteria</taxon>
        <taxon>Bacillati</taxon>
        <taxon>Bacillota</taxon>
        <taxon>Bacilli</taxon>
        <taxon>Bacillales</taxon>
        <taxon>Bacillaceae</taxon>
        <taxon>Mesobacillus</taxon>
    </lineage>
</organism>
<keyword evidence="3" id="KW-1185">Reference proteome</keyword>
<evidence type="ECO:0000313" key="2">
    <source>
        <dbReference type="EMBL" id="GAM16315.1"/>
    </source>
</evidence>
<name>A0A0A8X8N8_MESS1</name>
<feature type="transmembrane region" description="Helical" evidence="1">
    <location>
        <begin position="41"/>
        <end position="62"/>
    </location>
</feature>
<dbReference type="OrthoDB" id="2989757at2"/>
<accession>A0A0A8X8N8</accession>
<comment type="caution">
    <text evidence="2">The sequence shown here is derived from an EMBL/GenBank/DDBJ whole genome shotgun (WGS) entry which is preliminary data.</text>
</comment>
<dbReference type="RefSeq" id="WP_041967925.1">
    <property type="nucleotide sequence ID" value="NZ_BASE01000117.1"/>
</dbReference>
<evidence type="ECO:0008006" key="4">
    <source>
        <dbReference type="Google" id="ProtNLM"/>
    </source>
</evidence>
<protein>
    <recommendedName>
        <fullName evidence="4">DUF2627 domain-containing protein</fullName>
    </recommendedName>
</protein>
<reference evidence="2 3" key="1">
    <citation type="submission" date="2013-06" db="EMBL/GenBank/DDBJ databases">
        <title>Whole genome shotgun sequence of Bacillus selenatarsenatis SF-1.</title>
        <authorList>
            <person name="Kuroda M."/>
            <person name="Sei K."/>
            <person name="Yamashita M."/>
            <person name="Ike M."/>
        </authorList>
    </citation>
    <scope>NUCLEOTIDE SEQUENCE [LARGE SCALE GENOMIC DNA]</scope>
    <source>
        <strain evidence="2 3">SF-1</strain>
    </source>
</reference>
<keyword evidence="1" id="KW-1133">Transmembrane helix</keyword>
<keyword evidence="1" id="KW-0812">Transmembrane</keyword>
<keyword evidence="1" id="KW-0472">Membrane</keyword>